<reference evidence="1 2" key="1">
    <citation type="journal article" date="2014" name="Int. J. Syst. Evol. Microbiol.">
        <title>Streptomyces hoynatensis sp. nov., isolated from deep marine sediment.</title>
        <authorList>
            <person name="Veyisoglu A."/>
            <person name="Sahin N."/>
        </authorList>
    </citation>
    <scope>NUCLEOTIDE SEQUENCE [LARGE SCALE GENOMIC DNA]</scope>
    <source>
        <strain evidence="1 2">KCTC 29097</strain>
    </source>
</reference>
<gene>
    <name evidence="1" type="ORF">D7294_17140</name>
</gene>
<name>A0A3A9YYI6_9ACTN</name>
<sequence length="747" mass="78896">MPIPGNLLGSTTEMVDPNTSGWAALANCAISLGSGGRNGPGTLRLTATAAGEMQARTAASYPVIGGTTYFAFADASSSTQPERIGIRWLSAGNAELGITWSLTTSAASSSWHRVSVAGPAPADAVQAQVLVSATAQAAGAVHYWDNLYLGLPIRYTGNLLGFNVESAEIDASGWEGETNATVSRVVPAVSWPVDFYLGGGHMAAATASVAGDMVMAAAERPVAEAGTEYLAYAYLAPPTSTADCWVELRWYDAADALIDTVRAYLDQPGTGLYRQIVSGTAPPGTVRAGMAAGIDSASAGQALFAEGVVMALTPEFQAGTVVPYADASFEQGVGSWEIVSGPGTIARSVWSSAAGDGTYYLVVTSATAAASVLRSGIWPLRTDGGGLSWRWQVWAQVASGAWDIARSVRWYDDEGTEVGVTTDTSGAAPTPGWWSLTNDAVAPAGATQAAIEYTLTATAASSTLWLDRVALWQALSLQTAEPLPDIGAIRLTLRELHVGQLISIWRVTPDGARVLVRGPSGLYDRVPIPADELIIEDYEAPLGTPVTYLVETYNAGTGALTERRHTDPVTLDPGDPNTCWLKDPANPQRNMRLVVQAGGGPDWTRPARAAEYVVRGRQNPVTVSDVRGGRVGDLQVWTRDDAEREALRLLLSSGAPLLWQTAPGFGVGQVYATVGDVTEARVSPYGREPWRGWTLPLTETDMPTATGVNGSAGRTWRDILTECATWQEVLDSYATWEDVLLDRRIGG</sequence>
<organism evidence="1 2">
    <name type="scientific">Streptomyces hoynatensis</name>
    <dbReference type="NCBI Taxonomy" id="1141874"/>
    <lineage>
        <taxon>Bacteria</taxon>
        <taxon>Bacillati</taxon>
        <taxon>Actinomycetota</taxon>
        <taxon>Actinomycetes</taxon>
        <taxon>Kitasatosporales</taxon>
        <taxon>Streptomycetaceae</taxon>
        <taxon>Streptomyces</taxon>
    </lineage>
</organism>
<evidence type="ECO:0008006" key="3">
    <source>
        <dbReference type="Google" id="ProtNLM"/>
    </source>
</evidence>
<dbReference type="EMBL" id="RBAL01000009">
    <property type="protein sequence ID" value="RKN40809.1"/>
    <property type="molecule type" value="Genomic_DNA"/>
</dbReference>
<evidence type="ECO:0000313" key="1">
    <source>
        <dbReference type="EMBL" id="RKN40809.1"/>
    </source>
</evidence>
<dbReference type="OrthoDB" id="4134944at2"/>
<accession>A0A3A9YYI6</accession>
<protein>
    <recommendedName>
        <fullName evidence="3">Minor tail protein</fullName>
    </recommendedName>
</protein>
<dbReference type="Proteomes" id="UP000272474">
    <property type="component" value="Unassembled WGS sequence"/>
</dbReference>
<dbReference type="Gene3D" id="2.60.120.260">
    <property type="entry name" value="Galactose-binding domain-like"/>
    <property type="match status" value="2"/>
</dbReference>
<dbReference type="AlphaFoldDB" id="A0A3A9YYI6"/>
<dbReference type="RefSeq" id="WP_120680626.1">
    <property type="nucleotide sequence ID" value="NZ_RBAL01000009.1"/>
</dbReference>
<keyword evidence="2" id="KW-1185">Reference proteome</keyword>
<comment type="caution">
    <text evidence="1">The sequence shown here is derived from an EMBL/GenBank/DDBJ whole genome shotgun (WGS) entry which is preliminary data.</text>
</comment>
<evidence type="ECO:0000313" key="2">
    <source>
        <dbReference type="Proteomes" id="UP000272474"/>
    </source>
</evidence>
<proteinExistence type="predicted"/>